<keyword evidence="3" id="KW-1133">Transmembrane helix</keyword>
<dbReference type="PANTHER" id="PTHR43004:SF6">
    <property type="entry name" value="FAD_NAD(P)-BINDING OXIDOREDUCTASE FAMILY PROTEIN"/>
    <property type="match status" value="1"/>
</dbReference>
<keyword evidence="3" id="KW-0472">Membrane</keyword>
<dbReference type="GO" id="GO:0016709">
    <property type="term" value="F:oxidoreductase activity, acting on paired donors, with incorporation or reduction of molecular oxygen, NAD(P)H as one donor, and incorporation of one atom of oxygen"/>
    <property type="evidence" value="ECO:0007669"/>
    <property type="project" value="UniProtKB-ARBA"/>
</dbReference>
<dbReference type="Pfam" id="PF01494">
    <property type="entry name" value="FAD_binding_3"/>
    <property type="match status" value="1"/>
</dbReference>
<keyword evidence="2" id="KW-0274">FAD</keyword>
<dbReference type="Gene3D" id="3.40.30.120">
    <property type="match status" value="1"/>
</dbReference>
<dbReference type="GO" id="GO:0071949">
    <property type="term" value="F:FAD binding"/>
    <property type="evidence" value="ECO:0007669"/>
    <property type="project" value="InterPro"/>
</dbReference>
<accession>A0A544W8N0</accession>
<name>A0A544W8N0_9MYCO</name>
<feature type="transmembrane region" description="Helical" evidence="3">
    <location>
        <begin position="6"/>
        <end position="27"/>
    </location>
</feature>
<comment type="caution">
    <text evidence="5">The sequence shown here is derived from an EMBL/GenBank/DDBJ whole genome shotgun (WGS) entry which is preliminary data.</text>
</comment>
<keyword evidence="1" id="KW-0285">Flavoprotein</keyword>
<organism evidence="5 6">
    <name type="scientific">Mycolicibacterium hodleri</name>
    <dbReference type="NCBI Taxonomy" id="49897"/>
    <lineage>
        <taxon>Bacteria</taxon>
        <taxon>Bacillati</taxon>
        <taxon>Actinomycetota</taxon>
        <taxon>Actinomycetes</taxon>
        <taxon>Mycobacteriales</taxon>
        <taxon>Mycobacteriaceae</taxon>
        <taxon>Mycolicibacterium</taxon>
    </lineage>
</organism>
<evidence type="ECO:0000256" key="2">
    <source>
        <dbReference type="ARBA" id="ARBA00022827"/>
    </source>
</evidence>
<keyword evidence="6" id="KW-1185">Reference proteome</keyword>
<dbReference type="Pfam" id="PF21274">
    <property type="entry name" value="Rng_hyd_C"/>
    <property type="match status" value="1"/>
</dbReference>
<keyword evidence="5" id="KW-0560">Oxidoreductase</keyword>
<evidence type="ECO:0000313" key="6">
    <source>
        <dbReference type="Proteomes" id="UP000315759"/>
    </source>
</evidence>
<evidence type="ECO:0000256" key="3">
    <source>
        <dbReference type="SAM" id="Phobius"/>
    </source>
</evidence>
<dbReference type="Gene3D" id="3.50.50.60">
    <property type="entry name" value="FAD/NAD(P)-binding domain"/>
    <property type="match status" value="1"/>
</dbReference>
<evidence type="ECO:0000259" key="4">
    <source>
        <dbReference type="Pfam" id="PF01494"/>
    </source>
</evidence>
<dbReference type="InterPro" id="IPR002938">
    <property type="entry name" value="FAD-bd"/>
</dbReference>
<reference evidence="5 6" key="1">
    <citation type="submission" date="2018-10" db="EMBL/GenBank/DDBJ databases">
        <title>Draft genome of Mycobacterium hodleri strain B.</title>
        <authorList>
            <person name="Amande T.J."/>
            <person name="Mcgenity T.J."/>
        </authorList>
    </citation>
    <scope>NUCLEOTIDE SEQUENCE [LARGE SCALE GENOMIC DNA]</scope>
    <source>
        <strain evidence="5 6">B</strain>
    </source>
</reference>
<dbReference type="InterPro" id="IPR036188">
    <property type="entry name" value="FAD/NAD-bd_sf"/>
</dbReference>
<dbReference type="RefSeq" id="WP_142549962.1">
    <property type="nucleotide sequence ID" value="NZ_VIFX01000001.1"/>
</dbReference>
<dbReference type="InterPro" id="IPR050641">
    <property type="entry name" value="RIFMO-like"/>
</dbReference>
<sequence>MATDPVVIVGAGAAGCTVALLLARYGIPSTVVDQRTGARLHPAAHVVNARTLEIWNQASPNLIRALEAMTPAVDTVNLIRWCTDVRATPLGEIDLLSQPDRLAEVRGHSPFLISHIGQHLLMPALWEALDDEELIDFRRGWRAALDAGALVLKPPGAASTTEAAQYVVAADGANSSLRAAAGIAMDGPVLANMGSVFFHAPNLYPDGHDRPLLSWIYHPRFSGVMIAHADDDYVLMTPYLHPAQSIARDSEKYWNRQLPNVIGATDYQIRSTGTWTMTSQMATAFRRGPLLLIGDAAHRFPHTGGFGLNSGVQDAHNLAWKLAAVLDSGAPDSLLDTYETERRPVVTRFAEQSTTNHFKLDEVTAPLGITNRALHQATEFMAKPWLSRLPDRVITSVADGLTRAQTARTKRLLRDDARGRQLRRRMAETIPGQLDHFVASGLEFGYAYVSPLIDTGVEGPCPDGDVSIYEPTTHPGARLPHTLVADGAGGIRPIHDLIRPAGLTLFTADMQAWAASMPQSLVDVPIAMTVLSPPDPDGRSAMLDLLEIGQRGAVVVRPDGHVVWRSRTGVDVVDQLEAFVLRAWGPLSKVRAEAGQNPAYRHRERS</sequence>
<protein>
    <submittedName>
        <fullName evidence="5">Monooxygenase</fullName>
    </submittedName>
</protein>
<evidence type="ECO:0000256" key="1">
    <source>
        <dbReference type="ARBA" id="ARBA00022630"/>
    </source>
</evidence>
<keyword evidence="5" id="KW-0503">Monooxygenase</keyword>
<dbReference type="Gene3D" id="3.30.9.10">
    <property type="entry name" value="D-Amino Acid Oxidase, subunit A, domain 2"/>
    <property type="match status" value="1"/>
</dbReference>
<dbReference type="SUPFAM" id="SSF51905">
    <property type="entry name" value="FAD/NAD(P)-binding domain"/>
    <property type="match status" value="1"/>
</dbReference>
<dbReference type="AlphaFoldDB" id="A0A544W8N0"/>
<gene>
    <name evidence="5" type="ORF">D8S82_00935</name>
</gene>
<dbReference type="PRINTS" id="PR00420">
    <property type="entry name" value="RNGMNOXGNASE"/>
</dbReference>
<dbReference type="GO" id="GO:0006744">
    <property type="term" value="P:ubiquinone biosynthetic process"/>
    <property type="evidence" value="ECO:0007669"/>
    <property type="project" value="TreeGrafter"/>
</dbReference>
<proteinExistence type="predicted"/>
<evidence type="ECO:0000313" key="5">
    <source>
        <dbReference type="EMBL" id="TQR88604.1"/>
    </source>
</evidence>
<dbReference type="PANTHER" id="PTHR43004">
    <property type="entry name" value="TRK SYSTEM POTASSIUM UPTAKE PROTEIN"/>
    <property type="match status" value="1"/>
</dbReference>
<dbReference type="EMBL" id="VIFX01000001">
    <property type="protein sequence ID" value="TQR88604.1"/>
    <property type="molecule type" value="Genomic_DNA"/>
</dbReference>
<feature type="domain" description="FAD-binding" evidence="4">
    <location>
        <begin position="5"/>
        <end position="352"/>
    </location>
</feature>
<dbReference type="Proteomes" id="UP000315759">
    <property type="component" value="Unassembled WGS sequence"/>
</dbReference>
<keyword evidence="3" id="KW-0812">Transmembrane</keyword>